<name>A0A327WF06_9BACT</name>
<comment type="caution">
    <text evidence="3">The sequence shown here is derived from an EMBL/GenBank/DDBJ whole genome shotgun (WGS) entry which is preliminary data.</text>
</comment>
<dbReference type="AlphaFoldDB" id="A0A327WF06"/>
<dbReference type="InterPro" id="IPR019949">
    <property type="entry name" value="CmoO-like"/>
</dbReference>
<dbReference type="RefSeq" id="WP_111590604.1">
    <property type="nucleotide sequence ID" value="NZ_QLMA01000001.1"/>
</dbReference>
<dbReference type="InterPro" id="IPR036661">
    <property type="entry name" value="Luciferase-like_sf"/>
</dbReference>
<dbReference type="InterPro" id="IPR011251">
    <property type="entry name" value="Luciferase-like_dom"/>
</dbReference>
<proteinExistence type="predicted"/>
<reference evidence="3 4" key="1">
    <citation type="submission" date="2018-06" db="EMBL/GenBank/DDBJ databases">
        <title>Genomic Encyclopedia of Archaeal and Bacterial Type Strains, Phase II (KMG-II): from individual species to whole genera.</title>
        <authorList>
            <person name="Goeker M."/>
        </authorList>
    </citation>
    <scope>NUCLEOTIDE SEQUENCE [LARGE SCALE GENOMIC DNA]</scope>
    <source>
        <strain evidence="3 4">DSM 29821</strain>
    </source>
</reference>
<dbReference type="OrthoDB" id="9780518at2"/>
<dbReference type="PANTHER" id="PTHR30137:SF20">
    <property type="entry name" value="N-ACETYL-S-ALKYLCYSTEINE MONOOXYGENASE"/>
    <property type="match status" value="1"/>
</dbReference>
<organism evidence="3 4">
    <name type="scientific">Chitinophaga dinghuensis</name>
    <dbReference type="NCBI Taxonomy" id="1539050"/>
    <lineage>
        <taxon>Bacteria</taxon>
        <taxon>Pseudomonadati</taxon>
        <taxon>Bacteroidota</taxon>
        <taxon>Chitinophagia</taxon>
        <taxon>Chitinophagales</taxon>
        <taxon>Chitinophagaceae</taxon>
        <taxon>Chitinophaga</taxon>
    </lineage>
</organism>
<dbReference type="GO" id="GO:0016705">
    <property type="term" value="F:oxidoreductase activity, acting on paired donors, with incorporation or reduction of molecular oxygen"/>
    <property type="evidence" value="ECO:0007669"/>
    <property type="project" value="InterPro"/>
</dbReference>
<dbReference type="EMBL" id="QLMA01000001">
    <property type="protein sequence ID" value="RAJ87940.1"/>
    <property type="molecule type" value="Genomic_DNA"/>
</dbReference>
<dbReference type="Pfam" id="PF00296">
    <property type="entry name" value="Bac_luciferase"/>
    <property type="match status" value="1"/>
</dbReference>
<dbReference type="NCBIfam" id="TIGR03558">
    <property type="entry name" value="oxido_grp_1"/>
    <property type="match status" value="1"/>
</dbReference>
<comment type="similarity">
    <text evidence="1">To bacterial alkanal monooxygenase alpha and beta chains.</text>
</comment>
<evidence type="ECO:0000256" key="1">
    <source>
        <dbReference type="ARBA" id="ARBA00007789"/>
    </source>
</evidence>
<accession>A0A327WF06</accession>
<keyword evidence="4" id="KW-1185">Reference proteome</keyword>
<evidence type="ECO:0000259" key="2">
    <source>
        <dbReference type="Pfam" id="PF00296"/>
    </source>
</evidence>
<evidence type="ECO:0000313" key="3">
    <source>
        <dbReference type="EMBL" id="RAJ87940.1"/>
    </source>
</evidence>
<dbReference type="SUPFAM" id="SSF51679">
    <property type="entry name" value="Bacterial luciferase-like"/>
    <property type="match status" value="1"/>
</dbReference>
<dbReference type="PANTHER" id="PTHR30137">
    <property type="entry name" value="LUCIFERASE-LIKE MONOOXYGENASE"/>
    <property type="match status" value="1"/>
</dbReference>
<feature type="domain" description="Luciferase-like" evidence="2">
    <location>
        <begin position="13"/>
        <end position="301"/>
    </location>
</feature>
<dbReference type="GO" id="GO:0005829">
    <property type="term" value="C:cytosol"/>
    <property type="evidence" value="ECO:0007669"/>
    <property type="project" value="TreeGrafter"/>
</dbReference>
<protein>
    <submittedName>
        <fullName evidence="3">Luciferase family oxidoreductase group 1</fullName>
    </submittedName>
</protein>
<gene>
    <name evidence="3" type="ORF">CLV59_101705</name>
</gene>
<evidence type="ECO:0000313" key="4">
    <source>
        <dbReference type="Proteomes" id="UP000249819"/>
    </source>
</evidence>
<dbReference type="Proteomes" id="UP000249819">
    <property type="component" value="Unassembled WGS sequence"/>
</dbReference>
<sequence>MKKIRLGILDQSIIARNSTPKEAILRTTELVKLADKLGYSRFWVSEHHNFQKIAGSTPEVLLAHLAGEAPNIRVGSGGIMLPNHSALKVAENFRMLETIFPGRIDLGVGRAPGGDRPTAALLNPSNTFSEQEFMQQLKDLRAFLTDHQTSESPHENIIAIPQAETVPELWILSSSGGSGYFAAHLGMALSFAHFINPNGGPEAVKEYRRHFRPSDLLAEPRVNVGIFGFCAEDEATVQRWLTEMDFRMLYIESGARGPYPDYEDIIQFEYSAPQQARIKYNRQRMIYGTPAQMKARIEALAADYDTDEIIISTFFDDFEATKKSVELVSNLF</sequence>
<dbReference type="Gene3D" id="3.20.20.30">
    <property type="entry name" value="Luciferase-like domain"/>
    <property type="match status" value="1"/>
</dbReference>
<dbReference type="InterPro" id="IPR050766">
    <property type="entry name" value="Bact_Lucif_Oxidored"/>
</dbReference>
<dbReference type="CDD" id="cd00347">
    <property type="entry name" value="Flavin_utilizing_monoxygenases"/>
    <property type="match status" value="1"/>
</dbReference>